<dbReference type="RefSeq" id="WP_119833338.1">
    <property type="nucleotide sequence ID" value="NZ_QYUL01000004.1"/>
</dbReference>
<dbReference type="NCBIfam" id="TIGR02241">
    <property type="entry name" value="conserved hypothetical phage tail region protein"/>
    <property type="match status" value="1"/>
</dbReference>
<dbReference type="PANTHER" id="PTHR38009">
    <property type="entry name" value="CONSERVED HYPOTHETICAL PHAGE TAIL PROTEIN"/>
    <property type="match status" value="1"/>
</dbReference>
<dbReference type="GO" id="GO:0005198">
    <property type="term" value="F:structural molecule activity"/>
    <property type="evidence" value="ECO:0007669"/>
    <property type="project" value="InterPro"/>
</dbReference>
<sequence length="148" mass="16425">MATTGTRNDPYKGFRFRLEIQGLQVAGFSEATLPDQTVESTTYREGTDIAFRKLSGLTRVTTLTLKRGLTDSMDLYDWYSAVSQLGAAVGGRKNISIILIDDAAQEKVRWNMGNAWPTKYSTTGFNASSSEAMIETLELEIETIVRVK</sequence>
<keyword evidence="2" id="KW-1185">Reference proteome</keyword>
<accession>A0A418VPK3</accession>
<evidence type="ECO:0000313" key="2">
    <source>
        <dbReference type="Proteomes" id="UP000283458"/>
    </source>
</evidence>
<dbReference type="PANTHER" id="PTHR38009:SF1">
    <property type="entry name" value="CONSERVED HYPOTHETICAL PHAGE TAIL PROTEIN"/>
    <property type="match status" value="1"/>
</dbReference>
<gene>
    <name evidence="1" type="ORF">D3877_24060</name>
</gene>
<evidence type="ECO:0000313" key="1">
    <source>
        <dbReference type="EMBL" id="RJF78195.1"/>
    </source>
</evidence>
<protein>
    <submittedName>
        <fullName evidence="1">Phage tail protein</fullName>
    </submittedName>
</protein>
<organism evidence="1 2">
    <name type="scientific">Azospirillum cavernae</name>
    <dbReference type="NCBI Taxonomy" id="2320860"/>
    <lineage>
        <taxon>Bacteria</taxon>
        <taxon>Pseudomonadati</taxon>
        <taxon>Pseudomonadota</taxon>
        <taxon>Alphaproteobacteria</taxon>
        <taxon>Rhodospirillales</taxon>
        <taxon>Azospirillaceae</taxon>
        <taxon>Azospirillum</taxon>
    </lineage>
</organism>
<dbReference type="EMBL" id="QYUL01000004">
    <property type="protein sequence ID" value="RJF78195.1"/>
    <property type="molecule type" value="Genomic_DNA"/>
</dbReference>
<dbReference type="Proteomes" id="UP000283458">
    <property type="component" value="Unassembled WGS sequence"/>
</dbReference>
<dbReference type="InterPro" id="IPR011747">
    <property type="entry name" value="CHP02241"/>
</dbReference>
<dbReference type="AlphaFoldDB" id="A0A418VPK3"/>
<dbReference type="Pfam" id="PF06841">
    <property type="entry name" value="Phage_T4_gp19"/>
    <property type="match status" value="1"/>
</dbReference>
<dbReference type="InterPro" id="IPR010667">
    <property type="entry name" value="Phage_T4_Gp19"/>
</dbReference>
<name>A0A418VPK3_9PROT</name>
<dbReference type="OrthoDB" id="9790161at2"/>
<reference evidence="1 2" key="1">
    <citation type="submission" date="2018-09" db="EMBL/GenBank/DDBJ databases">
        <authorList>
            <person name="Zhu H."/>
        </authorList>
    </citation>
    <scope>NUCLEOTIDE SEQUENCE [LARGE SCALE GENOMIC DNA]</scope>
    <source>
        <strain evidence="1 2">K2W22B-5</strain>
    </source>
</reference>
<comment type="caution">
    <text evidence="1">The sequence shown here is derived from an EMBL/GenBank/DDBJ whole genome shotgun (WGS) entry which is preliminary data.</text>
</comment>
<proteinExistence type="predicted"/>